<dbReference type="Gene3D" id="3.40.50.1820">
    <property type="entry name" value="alpha/beta hydrolase"/>
    <property type="match status" value="1"/>
</dbReference>
<reference evidence="4" key="1">
    <citation type="journal article" date="2019" name="Int. J. Syst. Evol. Microbiol.">
        <title>The Global Catalogue of Microorganisms (GCM) 10K type strain sequencing project: providing services to taxonomists for standard genome sequencing and annotation.</title>
        <authorList>
            <consortium name="The Broad Institute Genomics Platform"/>
            <consortium name="The Broad Institute Genome Sequencing Center for Infectious Disease"/>
            <person name="Wu L."/>
            <person name="Ma J."/>
        </authorList>
    </citation>
    <scope>NUCLEOTIDE SEQUENCE [LARGE SCALE GENOMIC DNA]</scope>
    <source>
        <strain evidence="4">JCM 17459</strain>
    </source>
</reference>
<dbReference type="Proteomes" id="UP001499841">
    <property type="component" value="Unassembled WGS sequence"/>
</dbReference>
<dbReference type="PANTHER" id="PTHR43194:SF5">
    <property type="entry name" value="PIMELOYL-[ACYL-CARRIER PROTEIN] METHYL ESTER ESTERASE"/>
    <property type="match status" value="1"/>
</dbReference>
<sequence length="302" mass="31451">MTSTPTATRRPRAAEVARIAALRAAFGGLDAVAPSLGARWALRVWCTLPANGGRRRDERPGAGERSTVELPGGRTVAVETWGAGDPVYLVHGWGGWRGQLGAFVAPLVDAGRRVVGFDAPSHGESGPGALGRGRGTAVEMAEALAAVARRHGAPGAVVAHSLGCTTTALALADGMPTGRLALVAPSADVVAMTGQLARTLGYGERTRRRFDVRFEELAGRPLADFDLTRTPAAAPTLVVHDRHDKEVPYAESVRIAEAWPAATLMTTEGLGHQRILRDPAVVARVTDFVTGDRPAGGGSAAQ</sequence>
<gene>
    <name evidence="3" type="ORF">GCM10022262_26090</name>
</gene>
<keyword evidence="3" id="KW-0378">Hydrolase</keyword>
<evidence type="ECO:0000313" key="4">
    <source>
        <dbReference type="Proteomes" id="UP001499841"/>
    </source>
</evidence>
<dbReference type="RefSeq" id="WP_345041907.1">
    <property type="nucleotide sequence ID" value="NZ_BAABBA010000012.1"/>
</dbReference>
<accession>A0ABP8EW92</accession>
<dbReference type="Pfam" id="PF00561">
    <property type="entry name" value="Abhydrolase_1"/>
    <property type="match status" value="1"/>
</dbReference>
<protein>
    <submittedName>
        <fullName evidence="3">Alpha/beta fold hydrolase</fullName>
    </submittedName>
</protein>
<name>A0ABP8EW92_9MICO</name>
<evidence type="ECO:0000259" key="2">
    <source>
        <dbReference type="Pfam" id="PF08386"/>
    </source>
</evidence>
<dbReference type="InterPro" id="IPR029058">
    <property type="entry name" value="AB_hydrolase_fold"/>
</dbReference>
<dbReference type="InterPro" id="IPR050228">
    <property type="entry name" value="Carboxylesterase_BioH"/>
</dbReference>
<feature type="domain" description="AB hydrolase-1" evidence="1">
    <location>
        <begin position="86"/>
        <end position="195"/>
    </location>
</feature>
<comment type="caution">
    <text evidence="3">The sequence shown here is derived from an EMBL/GenBank/DDBJ whole genome shotgun (WGS) entry which is preliminary data.</text>
</comment>
<dbReference type="EMBL" id="BAABBA010000012">
    <property type="protein sequence ID" value="GAA4288249.1"/>
    <property type="molecule type" value="Genomic_DNA"/>
</dbReference>
<keyword evidence="4" id="KW-1185">Reference proteome</keyword>
<dbReference type="PANTHER" id="PTHR43194">
    <property type="entry name" value="HYDROLASE ALPHA/BETA FOLD FAMILY"/>
    <property type="match status" value="1"/>
</dbReference>
<dbReference type="SUPFAM" id="SSF53474">
    <property type="entry name" value="alpha/beta-Hydrolases"/>
    <property type="match status" value="1"/>
</dbReference>
<dbReference type="InterPro" id="IPR013595">
    <property type="entry name" value="Pept_S33_TAP-like_C"/>
</dbReference>
<dbReference type="GO" id="GO:0016787">
    <property type="term" value="F:hydrolase activity"/>
    <property type="evidence" value="ECO:0007669"/>
    <property type="project" value="UniProtKB-KW"/>
</dbReference>
<evidence type="ECO:0000313" key="3">
    <source>
        <dbReference type="EMBL" id="GAA4288249.1"/>
    </source>
</evidence>
<evidence type="ECO:0000259" key="1">
    <source>
        <dbReference type="Pfam" id="PF00561"/>
    </source>
</evidence>
<proteinExistence type="predicted"/>
<dbReference type="Pfam" id="PF08386">
    <property type="entry name" value="Abhydrolase_4"/>
    <property type="match status" value="1"/>
</dbReference>
<dbReference type="InterPro" id="IPR000073">
    <property type="entry name" value="AB_hydrolase_1"/>
</dbReference>
<feature type="domain" description="Peptidase S33 tripeptidyl aminopeptidase-like C-terminal" evidence="2">
    <location>
        <begin position="231"/>
        <end position="297"/>
    </location>
</feature>
<organism evidence="3 4">
    <name type="scientific">Georgenia daeguensis</name>
    <dbReference type="NCBI Taxonomy" id="908355"/>
    <lineage>
        <taxon>Bacteria</taxon>
        <taxon>Bacillati</taxon>
        <taxon>Actinomycetota</taxon>
        <taxon>Actinomycetes</taxon>
        <taxon>Micrococcales</taxon>
        <taxon>Bogoriellaceae</taxon>
        <taxon>Georgenia</taxon>
    </lineage>
</organism>